<protein>
    <submittedName>
        <fullName evidence="2">5544_t:CDS:1</fullName>
    </submittedName>
</protein>
<dbReference type="Proteomes" id="UP000789901">
    <property type="component" value="Unassembled WGS sequence"/>
</dbReference>
<keyword evidence="3" id="KW-1185">Reference proteome</keyword>
<accession>A0ABN7WAY9</accession>
<reference evidence="2 3" key="1">
    <citation type="submission" date="2021-06" db="EMBL/GenBank/DDBJ databases">
        <authorList>
            <person name="Kallberg Y."/>
            <person name="Tangrot J."/>
            <person name="Rosling A."/>
        </authorList>
    </citation>
    <scope>NUCLEOTIDE SEQUENCE [LARGE SCALE GENOMIC DNA]</scope>
    <source>
        <strain evidence="2 3">120-4 pot B 10/14</strain>
    </source>
</reference>
<evidence type="ECO:0000256" key="1">
    <source>
        <dbReference type="SAM" id="MobiDB-lite"/>
    </source>
</evidence>
<sequence length="194" mass="21513">MSLTNLQNFALNILKETKHKIVQDIVVTELPPSFLNHHLIQSSETSALADMLNNDLELGSPIAISPLLGQKDPSLHETEGSHNNNPILIENKTQKKCVSDASNKSSSKKARKQVKKEDSSILKKLISKLTTDASEISKVNHKSGTYSVLYSFGDSLSMHINYYKNLKHGDLASQALVNEEVREQIGEKISNDTF</sequence>
<gene>
    <name evidence="2" type="ORF">GMARGA_LOCUS28793</name>
</gene>
<evidence type="ECO:0000313" key="2">
    <source>
        <dbReference type="EMBL" id="CAG8825239.1"/>
    </source>
</evidence>
<organism evidence="2 3">
    <name type="scientific">Gigaspora margarita</name>
    <dbReference type="NCBI Taxonomy" id="4874"/>
    <lineage>
        <taxon>Eukaryota</taxon>
        <taxon>Fungi</taxon>
        <taxon>Fungi incertae sedis</taxon>
        <taxon>Mucoromycota</taxon>
        <taxon>Glomeromycotina</taxon>
        <taxon>Glomeromycetes</taxon>
        <taxon>Diversisporales</taxon>
        <taxon>Gigasporaceae</taxon>
        <taxon>Gigaspora</taxon>
    </lineage>
</organism>
<feature type="region of interest" description="Disordered" evidence="1">
    <location>
        <begin position="69"/>
        <end position="115"/>
    </location>
</feature>
<evidence type="ECO:0000313" key="3">
    <source>
        <dbReference type="Proteomes" id="UP000789901"/>
    </source>
</evidence>
<comment type="caution">
    <text evidence="2">The sequence shown here is derived from an EMBL/GenBank/DDBJ whole genome shotgun (WGS) entry which is preliminary data.</text>
</comment>
<name>A0ABN7WAY9_GIGMA</name>
<feature type="non-terminal residue" evidence="2">
    <location>
        <position position="194"/>
    </location>
</feature>
<dbReference type="EMBL" id="CAJVQB010037488">
    <property type="protein sequence ID" value="CAG8825239.1"/>
    <property type="molecule type" value="Genomic_DNA"/>
</dbReference>
<proteinExistence type="predicted"/>